<gene>
    <name evidence="2" type="ORF">Sradi_5831100</name>
</gene>
<dbReference type="EMBL" id="JACGWJ010000027">
    <property type="protein sequence ID" value="KAL0308888.1"/>
    <property type="molecule type" value="Genomic_DNA"/>
</dbReference>
<proteinExistence type="predicted"/>
<accession>A0AAW2KTL4</accession>
<feature type="domain" description="Reverse transcriptase zinc-binding" evidence="1">
    <location>
        <begin position="11"/>
        <end position="99"/>
    </location>
</feature>
<sequence>MANKGNSRDKMKSAYNLACGLASNTASSHNASKWDFVWGLILAPKIMLFIWKVCQRAVPTLTNLHRRAVRIERGCVFCDPDEEEILHILMECTFARLVWALSEVAWKLVQLCSEDIEEWFRSILKQNPLL</sequence>
<dbReference type="InterPro" id="IPR026960">
    <property type="entry name" value="RVT-Znf"/>
</dbReference>
<protein>
    <recommendedName>
        <fullName evidence="1">Reverse transcriptase zinc-binding domain-containing protein</fullName>
    </recommendedName>
</protein>
<dbReference type="AlphaFoldDB" id="A0AAW2KTL4"/>
<reference evidence="2" key="2">
    <citation type="journal article" date="2024" name="Plant">
        <title>Genomic evolution and insights into agronomic trait innovations of Sesamum species.</title>
        <authorList>
            <person name="Miao H."/>
            <person name="Wang L."/>
            <person name="Qu L."/>
            <person name="Liu H."/>
            <person name="Sun Y."/>
            <person name="Le M."/>
            <person name="Wang Q."/>
            <person name="Wei S."/>
            <person name="Zheng Y."/>
            <person name="Lin W."/>
            <person name="Duan Y."/>
            <person name="Cao H."/>
            <person name="Xiong S."/>
            <person name="Wang X."/>
            <person name="Wei L."/>
            <person name="Li C."/>
            <person name="Ma Q."/>
            <person name="Ju M."/>
            <person name="Zhao R."/>
            <person name="Li G."/>
            <person name="Mu C."/>
            <person name="Tian Q."/>
            <person name="Mei H."/>
            <person name="Zhang T."/>
            <person name="Gao T."/>
            <person name="Zhang H."/>
        </authorList>
    </citation>
    <scope>NUCLEOTIDE SEQUENCE</scope>
    <source>
        <strain evidence="2">G02</strain>
    </source>
</reference>
<organism evidence="2">
    <name type="scientific">Sesamum radiatum</name>
    <name type="common">Black benniseed</name>
    <dbReference type="NCBI Taxonomy" id="300843"/>
    <lineage>
        <taxon>Eukaryota</taxon>
        <taxon>Viridiplantae</taxon>
        <taxon>Streptophyta</taxon>
        <taxon>Embryophyta</taxon>
        <taxon>Tracheophyta</taxon>
        <taxon>Spermatophyta</taxon>
        <taxon>Magnoliopsida</taxon>
        <taxon>eudicotyledons</taxon>
        <taxon>Gunneridae</taxon>
        <taxon>Pentapetalae</taxon>
        <taxon>asterids</taxon>
        <taxon>lamiids</taxon>
        <taxon>Lamiales</taxon>
        <taxon>Pedaliaceae</taxon>
        <taxon>Sesamum</taxon>
    </lineage>
</organism>
<evidence type="ECO:0000313" key="2">
    <source>
        <dbReference type="EMBL" id="KAL0308888.1"/>
    </source>
</evidence>
<evidence type="ECO:0000259" key="1">
    <source>
        <dbReference type="Pfam" id="PF13966"/>
    </source>
</evidence>
<reference evidence="2" key="1">
    <citation type="submission" date="2020-06" db="EMBL/GenBank/DDBJ databases">
        <authorList>
            <person name="Li T."/>
            <person name="Hu X."/>
            <person name="Zhang T."/>
            <person name="Song X."/>
            <person name="Zhang H."/>
            <person name="Dai N."/>
            <person name="Sheng W."/>
            <person name="Hou X."/>
            <person name="Wei L."/>
        </authorList>
    </citation>
    <scope>NUCLEOTIDE SEQUENCE</scope>
    <source>
        <strain evidence="2">G02</strain>
        <tissue evidence="2">Leaf</tissue>
    </source>
</reference>
<comment type="caution">
    <text evidence="2">The sequence shown here is derived from an EMBL/GenBank/DDBJ whole genome shotgun (WGS) entry which is preliminary data.</text>
</comment>
<dbReference type="Pfam" id="PF13966">
    <property type="entry name" value="zf-RVT"/>
    <property type="match status" value="1"/>
</dbReference>
<name>A0AAW2KTL4_SESRA</name>